<name>A0ABX8YI55_9PSED</name>
<proteinExistence type="predicted"/>
<accession>A0ABX8YI55</accession>
<sequence>MKTLHYFRGNTMPYQCTSLIDTQIVGYNVADCLALGQFDAALAKEASRSASMPQTELDSEVITIIAALDRRQIAVSKASEAVAKGNKKLALEAIGVTVDLTVETCVLTRNPVCIGSAYGAKILYETAEFGIQLYDARTPQEKAEAVFAFGKGRVALFKGVIGAVAPKTPAQSAARAMSAAVRAARTLSSATSTVAQAKSDLEAAVGELEKMKTLFDPVLVNADSYRKYRASAFEARRFLLQLLNAGFAGQGCRVDTIPLPIS</sequence>
<gene>
    <name evidence="1" type="ORF">J0G10_17265</name>
</gene>
<evidence type="ECO:0000313" key="1">
    <source>
        <dbReference type="EMBL" id="QYY79494.1"/>
    </source>
</evidence>
<protein>
    <submittedName>
        <fullName evidence="1">Uncharacterized protein</fullName>
    </submittedName>
</protein>
<reference evidence="1 2" key="1">
    <citation type="journal article" date="2022" name="Int. J. Syst. Evol. Microbiol.">
        <title>Pseudomonas germanica sp. nov., isolated from Iris germanica rhizomes.</title>
        <authorList>
            <person name="Atanasov K.E."/>
            <person name="Galbis D.M."/>
            <person name="Gallego J."/>
            <person name="Serpico A."/>
            <person name="Bosch M."/>
            <person name="Altabella T."/>
            <person name="Ferrer A."/>
        </authorList>
    </citation>
    <scope>NUCLEOTIDE SEQUENCE [LARGE SCALE GENOMIC DNA]</scope>
    <source>
        <strain evidence="1 2">FIT28</strain>
    </source>
</reference>
<evidence type="ECO:0000313" key="2">
    <source>
        <dbReference type="Proteomes" id="UP000824588"/>
    </source>
</evidence>
<organism evidence="1 2">
    <name type="scientific">Pseudomonas germanica</name>
    <dbReference type="NCBI Taxonomy" id="2815720"/>
    <lineage>
        <taxon>Bacteria</taxon>
        <taxon>Pseudomonadati</taxon>
        <taxon>Pseudomonadota</taxon>
        <taxon>Gammaproteobacteria</taxon>
        <taxon>Pseudomonadales</taxon>
        <taxon>Pseudomonadaceae</taxon>
        <taxon>Pseudomonas</taxon>
    </lineage>
</organism>
<dbReference type="RefSeq" id="WP_220556339.1">
    <property type="nucleotide sequence ID" value="NZ_CP071586.1"/>
</dbReference>
<dbReference type="Proteomes" id="UP000824588">
    <property type="component" value="Chromosome"/>
</dbReference>
<dbReference type="EMBL" id="CP071586">
    <property type="protein sequence ID" value="QYY79494.1"/>
    <property type="molecule type" value="Genomic_DNA"/>
</dbReference>
<keyword evidence="2" id="KW-1185">Reference proteome</keyword>